<comment type="caution">
    <text evidence="13">The sequence shown here is derived from an EMBL/GenBank/DDBJ whole genome shotgun (WGS) entry which is preliminary data.</text>
</comment>
<feature type="transmembrane region" description="Helical" evidence="11">
    <location>
        <begin position="284"/>
        <end position="300"/>
    </location>
</feature>
<accession>A0ABW8T334</accession>
<name>A0ABW8T334_9CLOT</name>
<proteinExistence type="inferred from homology"/>
<keyword evidence="11" id="KW-0479">Metal-binding</keyword>
<keyword evidence="9 11" id="KW-0482">Metalloprotease</keyword>
<dbReference type="GO" id="GO:0008237">
    <property type="term" value="F:metallopeptidase activity"/>
    <property type="evidence" value="ECO:0007669"/>
    <property type="project" value="UniProtKB-KW"/>
</dbReference>
<keyword evidence="4" id="KW-0645">Protease</keyword>
<dbReference type="InterPro" id="IPR001478">
    <property type="entry name" value="PDZ"/>
</dbReference>
<reference evidence="13 14" key="1">
    <citation type="submission" date="2024-11" db="EMBL/GenBank/DDBJ databases">
        <authorList>
            <person name="Heng Y.C."/>
            <person name="Lim A.C.H."/>
            <person name="Lee J.K.Y."/>
            <person name="Kittelmann S."/>
        </authorList>
    </citation>
    <scope>NUCLEOTIDE SEQUENCE [LARGE SCALE GENOMIC DNA]</scope>
    <source>
        <strain evidence="13 14">WILCCON 0185</strain>
    </source>
</reference>
<evidence type="ECO:0000256" key="1">
    <source>
        <dbReference type="ARBA" id="ARBA00001947"/>
    </source>
</evidence>
<dbReference type="CDD" id="cd23081">
    <property type="entry name" value="cpPDZ_EcRseP-like"/>
    <property type="match status" value="1"/>
</dbReference>
<dbReference type="PANTHER" id="PTHR42837">
    <property type="entry name" value="REGULATOR OF SIGMA-E PROTEASE RSEP"/>
    <property type="match status" value="1"/>
</dbReference>
<evidence type="ECO:0000256" key="8">
    <source>
        <dbReference type="ARBA" id="ARBA00022989"/>
    </source>
</evidence>
<evidence type="ECO:0000256" key="2">
    <source>
        <dbReference type="ARBA" id="ARBA00004141"/>
    </source>
</evidence>
<feature type="domain" description="PDZ" evidence="12">
    <location>
        <begin position="105"/>
        <end position="177"/>
    </location>
</feature>
<dbReference type="InterPro" id="IPR008915">
    <property type="entry name" value="Peptidase_M50"/>
</dbReference>
<evidence type="ECO:0000256" key="7">
    <source>
        <dbReference type="ARBA" id="ARBA00022833"/>
    </source>
</evidence>
<keyword evidence="10 11" id="KW-0472">Membrane</keyword>
<sequence length="339" mass="36884">MIIIYILGAVLAFSMLVIVHELGHFTLAKLNGVKVEEFSLGMGPRLFGVKGKETEYLVKAFPIGGYVKMLGEEEKVNDDRSFSSKSAGRRLSIIAAGPIMNFIFAIVLFSIIGSISGFAVPVVDKVEQDKPAYTAGFMQGDKIISINNKKISTWDDFSTEVYLANGANLSILIDRNGTTKEINVVPAMDKTENRYIVGIYPKVLKNPGIGKSLTYGITQTGTIIKQTFGVLKTLVTGKASANDIGGPITILKVSTKAAEAGIIPLMGFAALLSVQLAIFNIIPFPALDGGWIFILLFEIITRKKIDDNKIGIVNYIGFAVLMALMLLVFMKDIFYPIKL</sequence>
<evidence type="ECO:0000256" key="6">
    <source>
        <dbReference type="ARBA" id="ARBA00022801"/>
    </source>
</evidence>
<dbReference type="CDD" id="cd06163">
    <property type="entry name" value="S2P-M50_PDZ_RseP-like"/>
    <property type="match status" value="1"/>
</dbReference>
<dbReference type="SUPFAM" id="SSF50156">
    <property type="entry name" value="PDZ domain-like"/>
    <property type="match status" value="1"/>
</dbReference>
<evidence type="ECO:0000256" key="11">
    <source>
        <dbReference type="RuleBase" id="RU362031"/>
    </source>
</evidence>
<keyword evidence="14" id="KW-1185">Reference proteome</keyword>
<keyword evidence="5 11" id="KW-0812">Transmembrane</keyword>
<dbReference type="EMBL" id="JBJHZZ010000004">
    <property type="protein sequence ID" value="MFL0246949.1"/>
    <property type="molecule type" value="Genomic_DNA"/>
</dbReference>
<evidence type="ECO:0000256" key="4">
    <source>
        <dbReference type="ARBA" id="ARBA00022670"/>
    </source>
</evidence>
<evidence type="ECO:0000256" key="9">
    <source>
        <dbReference type="ARBA" id="ARBA00023049"/>
    </source>
</evidence>
<feature type="transmembrane region" description="Helical" evidence="11">
    <location>
        <begin position="312"/>
        <end position="330"/>
    </location>
</feature>
<keyword evidence="7 11" id="KW-0862">Zinc</keyword>
<evidence type="ECO:0000256" key="3">
    <source>
        <dbReference type="ARBA" id="ARBA00007931"/>
    </source>
</evidence>
<gene>
    <name evidence="13" type="primary">rseP</name>
    <name evidence="13" type="ORF">ACJDUG_08190</name>
</gene>
<dbReference type="PANTHER" id="PTHR42837:SF2">
    <property type="entry name" value="MEMBRANE METALLOPROTEASE ARASP2, CHLOROPLASTIC-RELATED"/>
    <property type="match status" value="1"/>
</dbReference>
<dbReference type="SMART" id="SM00228">
    <property type="entry name" value="PDZ"/>
    <property type="match status" value="1"/>
</dbReference>
<dbReference type="Pfam" id="PF02163">
    <property type="entry name" value="Peptidase_M50"/>
    <property type="match status" value="1"/>
</dbReference>
<dbReference type="InterPro" id="IPR036034">
    <property type="entry name" value="PDZ_sf"/>
</dbReference>
<dbReference type="InterPro" id="IPR004387">
    <property type="entry name" value="Pept_M50_Zn"/>
</dbReference>
<evidence type="ECO:0000313" key="13">
    <source>
        <dbReference type="EMBL" id="MFL0246949.1"/>
    </source>
</evidence>
<dbReference type="Proteomes" id="UP001623591">
    <property type="component" value="Unassembled WGS sequence"/>
</dbReference>
<evidence type="ECO:0000256" key="5">
    <source>
        <dbReference type="ARBA" id="ARBA00022692"/>
    </source>
</evidence>
<organism evidence="13 14">
    <name type="scientific">Candidatus Clostridium stratigraminis</name>
    <dbReference type="NCBI Taxonomy" id="3381661"/>
    <lineage>
        <taxon>Bacteria</taxon>
        <taxon>Bacillati</taxon>
        <taxon>Bacillota</taxon>
        <taxon>Clostridia</taxon>
        <taxon>Eubacteriales</taxon>
        <taxon>Clostridiaceae</taxon>
        <taxon>Clostridium</taxon>
    </lineage>
</organism>
<comment type="similarity">
    <text evidence="3 11">Belongs to the peptidase M50B family.</text>
</comment>
<feature type="transmembrane region" description="Helical" evidence="11">
    <location>
        <begin position="99"/>
        <end position="123"/>
    </location>
</feature>
<comment type="subcellular location">
    <subcellularLocation>
        <location evidence="2">Membrane</location>
        <topology evidence="2">Multi-pass membrane protein</topology>
    </subcellularLocation>
</comment>
<keyword evidence="6 11" id="KW-0378">Hydrolase</keyword>
<dbReference type="RefSeq" id="WP_406769416.1">
    <property type="nucleotide sequence ID" value="NZ_JBJHZZ010000004.1"/>
</dbReference>
<dbReference type="EC" id="3.4.24.-" evidence="11"/>
<evidence type="ECO:0000256" key="10">
    <source>
        <dbReference type="ARBA" id="ARBA00023136"/>
    </source>
</evidence>
<keyword evidence="8 11" id="KW-1133">Transmembrane helix</keyword>
<evidence type="ECO:0000313" key="14">
    <source>
        <dbReference type="Proteomes" id="UP001623591"/>
    </source>
</evidence>
<protein>
    <recommendedName>
        <fullName evidence="11">Zinc metalloprotease</fullName>
        <ecNumber evidence="11">3.4.24.-</ecNumber>
    </recommendedName>
</protein>
<dbReference type="NCBIfam" id="TIGR00054">
    <property type="entry name" value="RIP metalloprotease RseP"/>
    <property type="match status" value="1"/>
</dbReference>
<comment type="cofactor">
    <cofactor evidence="1 11">
        <name>Zn(2+)</name>
        <dbReference type="ChEBI" id="CHEBI:29105"/>
    </cofactor>
</comment>
<evidence type="ECO:0000259" key="12">
    <source>
        <dbReference type="SMART" id="SM00228"/>
    </source>
</evidence>
<dbReference type="Gene3D" id="2.30.42.10">
    <property type="match status" value="1"/>
</dbReference>